<protein>
    <recommendedName>
        <fullName evidence="4">Secreted protein</fullName>
    </recommendedName>
</protein>
<gene>
    <name evidence="2" type="ORF">POJ06DRAFT_256086</name>
</gene>
<evidence type="ECO:0000256" key="1">
    <source>
        <dbReference type="SAM" id="SignalP"/>
    </source>
</evidence>
<proteinExistence type="predicted"/>
<dbReference type="AlphaFoldDB" id="A0AAD7QPR9"/>
<feature type="signal peptide" evidence="1">
    <location>
        <begin position="1"/>
        <end position="29"/>
    </location>
</feature>
<name>A0AAD7QPR9_9ASCO</name>
<feature type="chain" id="PRO_5042123760" description="Secreted protein" evidence="1">
    <location>
        <begin position="30"/>
        <end position="72"/>
    </location>
</feature>
<dbReference type="GeneID" id="80883143"/>
<organism evidence="2 3">
    <name type="scientific">Lipomyces tetrasporus</name>
    <dbReference type="NCBI Taxonomy" id="54092"/>
    <lineage>
        <taxon>Eukaryota</taxon>
        <taxon>Fungi</taxon>
        <taxon>Dikarya</taxon>
        <taxon>Ascomycota</taxon>
        <taxon>Saccharomycotina</taxon>
        <taxon>Lipomycetes</taxon>
        <taxon>Lipomycetales</taxon>
        <taxon>Lipomycetaceae</taxon>
        <taxon>Lipomyces</taxon>
    </lineage>
</organism>
<evidence type="ECO:0000313" key="2">
    <source>
        <dbReference type="EMBL" id="KAJ8099134.1"/>
    </source>
</evidence>
<dbReference type="EMBL" id="JARPMG010000007">
    <property type="protein sequence ID" value="KAJ8099134.1"/>
    <property type="molecule type" value="Genomic_DNA"/>
</dbReference>
<keyword evidence="3" id="KW-1185">Reference proteome</keyword>
<sequence>MTASSQTTTGSLSVTILSFAFMIMRPSTASCNLTSAYAVSIMPVLSLGYLSRELTNSTISIGWSASLSSASS</sequence>
<reference evidence="2" key="1">
    <citation type="submission" date="2023-03" db="EMBL/GenBank/DDBJ databases">
        <title>Near-Complete genome sequence of Lipomyces tetrasporous NRRL Y-64009, an oleaginous yeast capable of growing on lignocellulosic hydrolysates.</title>
        <authorList>
            <consortium name="Lawrence Berkeley National Laboratory"/>
            <person name="Jagtap S.S."/>
            <person name="Liu J.-J."/>
            <person name="Walukiewicz H.E."/>
            <person name="Pangilinan J."/>
            <person name="Lipzen A."/>
            <person name="Ahrendt S."/>
            <person name="Koriabine M."/>
            <person name="Cobaugh K."/>
            <person name="Salamov A."/>
            <person name="Yoshinaga Y."/>
            <person name="Ng V."/>
            <person name="Daum C."/>
            <person name="Grigoriev I.V."/>
            <person name="Slininger P.J."/>
            <person name="Dien B.S."/>
            <person name="Jin Y.-S."/>
            <person name="Rao C.V."/>
        </authorList>
    </citation>
    <scope>NUCLEOTIDE SEQUENCE</scope>
    <source>
        <strain evidence="2">NRRL Y-64009</strain>
    </source>
</reference>
<dbReference type="RefSeq" id="XP_056042584.1">
    <property type="nucleotide sequence ID" value="XM_056187977.1"/>
</dbReference>
<evidence type="ECO:0000313" key="3">
    <source>
        <dbReference type="Proteomes" id="UP001217417"/>
    </source>
</evidence>
<dbReference type="Proteomes" id="UP001217417">
    <property type="component" value="Unassembled WGS sequence"/>
</dbReference>
<keyword evidence="1" id="KW-0732">Signal</keyword>
<evidence type="ECO:0008006" key="4">
    <source>
        <dbReference type="Google" id="ProtNLM"/>
    </source>
</evidence>
<accession>A0AAD7QPR9</accession>
<comment type="caution">
    <text evidence="2">The sequence shown here is derived from an EMBL/GenBank/DDBJ whole genome shotgun (WGS) entry which is preliminary data.</text>
</comment>